<dbReference type="Gene3D" id="3.40.50.10810">
    <property type="entry name" value="Tandem AAA-ATPase domain"/>
    <property type="match status" value="1"/>
</dbReference>
<dbReference type="SUPFAM" id="SSF52540">
    <property type="entry name" value="P-loop containing nucleoside triphosphate hydrolases"/>
    <property type="match status" value="2"/>
</dbReference>
<dbReference type="PROSITE" id="PS51194">
    <property type="entry name" value="HELICASE_CTER"/>
    <property type="match status" value="1"/>
</dbReference>
<evidence type="ECO:0000313" key="5">
    <source>
        <dbReference type="Proteomes" id="UP000295087"/>
    </source>
</evidence>
<reference evidence="4 5" key="1">
    <citation type="submission" date="2019-03" db="EMBL/GenBank/DDBJ databases">
        <title>Genomic Encyclopedia of Type Strains, Phase IV (KMG-IV): sequencing the most valuable type-strain genomes for metagenomic binning, comparative biology and taxonomic classification.</title>
        <authorList>
            <person name="Goeker M."/>
        </authorList>
    </citation>
    <scope>NUCLEOTIDE SEQUENCE [LARGE SCALE GENOMIC DNA]</scope>
    <source>
        <strain evidence="4 5">DSM 44496</strain>
    </source>
</reference>
<dbReference type="PROSITE" id="PS51192">
    <property type="entry name" value="HELICASE_ATP_BIND_1"/>
    <property type="match status" value="1"/>
</dbReference>
<dbReference type="GO" id="GO:0016787">
    <property type="term" value="F:hydrolase activity"/>
    <property type="evidence" value="ECO:0007669"/>
    <property type="project" value="UniProtKB-KW"/>
</dbReference>
<dbReference type="CDD" id="cd18793">
    <property type="entry name" value="SF2_C_SNF"/>
    <property type="match status" value="1"/>
</dbReference>
<proteinExistence type="predicted"/>
<dbReference type="InterPro" id="IPR014001">
    <property type="entry name" value="Helicase_ATP-bd"/>
</dbReference>
<evidence type="ECO:0000259" key="2">
    <source>
        <dbReference type="PROSITE" id="PS51192"/>
    </source>
</evidence>
<evidence type="ECO:0000259" key="3">
    <source>
        <dbReference type="PROSITE" id="PS51194"/>
    </source>
</evidence>
<comment type="caution">
    <text evidence="4">The sequence shown here is derived from an EMBL/GenBank/DDBJ whole genome shotgun (WGS) entry which is preliminary data.</text>
</comment>
<dbReference type="InterPro" id="IPR027417">
    <property type="entry name" value="P-loop_NTPase"/>
</dbReference>
<dbReference type="SMART" id="SM00490">
    <property type="entry name" value="HELICc"/>
    <property type="match status" value="1"/>
</dbReference>
<keyword evidence="1" id="KW-0378">Hydrolase</keyword>
<protein>
    <submittedName>
        <fullName evidence="4">SNF2 domain-containing protein</fullName>
    </submittedName>
</protein>
<dbReference type="RefSeq" id="WP_067488118.1">
    <property type="nucleotide sequence ID" value="NZ_SNXK01000008.1"/>
</dbReference>
<dbReference type="InterPro" id="IPR049730">
    <property type="entry name" value="SNF2/RAD54-like_C"/>
</dbReference>
<dbReference type="SMART" id="SM00487">
    <property type="entry name" value="DEXDc"/>
    <property type="match status" value="1"/>
</dbReference>
<feature type="domain" description="Helicase ATP-binding" evidence="2">
    <location>
        <begin position="465"/>
        <end position="626"/>
    </location>
</feature>
<accession>A0A4R6P1V6</accession>
<dbReference type="InterPro" id="IPR038718">
    <property type="entry name" value="SNF2-like_sf"/>
</dbReference>
<dbReference type="CDD" id="cd17919">
    <property type="entry name" value="DEXHc_Snf"/>
    <property type="match status" value="1"/>
</dbReference>
<dbReference type="Pfam" id="PF00176">
    <property type="entry name" value="SNF2-rel_dom"/>
    <property type="match status" value="1"/>
</dbReference>
<evidence type="ECO:0000256" key="1">
    <source>
        <dbReference type="ARBA" id="ARBA00022801"/>
    </source>
</evidence>
<dbReference type="GO" id="GO:0005524">
    <property type="term" value="F:ATP binding"/>
    <property type="evidence" value="ECO:0007669"/>
    <property type="project" value="InterPro"/>
</dbReference>
<organism evidence="4 5">
    <name type="scientific">Nocardia ignorata</name>
    <dbReference type="NCBI Taxonomy" id="145285"/>
    <lineage>
        <taxon>Bacteria</taxon>
        <taxon>Bacillati</taxon>
        <taxon>Actinomycetota</taxon>
        <taxon>Actinomycetes</taxon>
        <taxon>Mycobacteriales</taxon>
        <taxon>Nocardiaceae</taxon>
        <taxon>Nocardia</taxon>
    </lineage>
</organism>
<evidence type="ECO:0000313" key="4">
    <source>
        <dbReference type="EMBL" id="TDP31487.1"/>
    </source>
</evidence>
<dbReference type="AlphaFoldDB" id="A0A4R6P1V6"/>
<name>A0A4R6P1V6_NOCIG</name>
<dbReference type="PANTHER" id="PTHR10799">
    <property type="entry name" value="SNF2/RAD54 HELICASE FAMILY"/>
    <property type="match status" value="1"/>
</dbReference>
<dbReference type="InterPro" id="IPR001650">
    <property type="entry name" value="Helicase_C-like"/>
</dbReference>
<dbReference type="InterPro" id="IPR000330">
    <property type="entry name" value="SNF2_N"/>
</dbReference>
<keyword evidence="5" id="KW-1185">Reference proteome</keyword>
<sequence length="887" mass="97386">MNKDQRAQLAGVTHAVAGWVSRARTIIEHHDQVARLASEAVAALRRECCAIRLEGKTAWRVIPLTSSHSHLLGSIAQYHNLRKLSEFEEHLIRRQLIVEADQAIRDLQSVSGFRRFLHSSSKREASRKAADFLNEFYRWAVANNVAYQLESLTPKSNAVPAVPTADALADWVGLSGQLQDIGVAPQLLAASSVASLAATISTIQTAGQRTQALRGNAVNAGNNVRQAETRRLVAEMPVDRLREATRERLQIAPLDKAGIKTVLQVREQGRLIEHIPGLGSMSATRILGAAETLWKTTLDETPARIDLKTRPTEATQLLRALAAWDGMRRGAPTSLEIATANALIPLGRTTNAQTSHLLVFPTSPHTVAAFDDLLVGLGRRARELNTTDALTGTGSGGKAVGDPWHDFQSRPADYFALLSELGFLTEDERKTRGDLPEVIVESIRKFELNIEYLLASLRGYQSFGARFALVQRKVIIGDEMGLGKTIEALAVLAHLRATGNHHTVVVCPAAVVTNWVREIASKSRLRPHRVHGAGRESAARSWINSGGVAVTTYETLAWFDSRLAEVGKIGCVVVDEAHYIKNPAAKRSQRTSTLISNADRAILLTGTPLENRLEEFRYLVGYVRPELVVDADEFTPARFRKQVAPAYLRRNQEDVLVELPDLVEVNEWVPISDEDSVTYRAAVTAGNFMAMRQAAMSRHGSGKVQRLIEIVREAEENNRRVLVFSHFRAVLDLVMAALPGKVYGPLTGSVPAQARQTMVDQFQKAEHGSVLVAQIVAGGVGLNIQAASVVVICEPQLKPTIEWQAIARAHRMGQLESVQVHRLLSEEGVDVRITEILAHKRAMFEEFAKRSETAGSAPEAYDVSEADLTRDVIASERERLFSAGAKV</sequence>
<dbReference type="Gene3D" id="3.40.50.300">
    <property type="entry name" value="P-loop containing nucleotide triphosphate hydrolases"/>
    <property type="match status" value="1"/>
</dbReference>
<feature type="domain" description="Helicase C-terminal" evidence="3">
    <location>
        <begin position="703"/>
        <end position="869"/>
    </location>
</feature>
<dbReference type="EMBL" id="SNXK01000008">
    <property type="protein sequence ID" value="TDP31487.1"/>
    <property type="molecule type" value="Genomic_DNA"/>
</dbReference>
<gene>
    <name evidence="4" type="ORF">DFR75_10892</name>
</gene>
<dbReference type="Proteomes" id="UP000295087">
    <property type="component" value="Unassembled WGS sequence"/>
</dbReference>